<organism evidence="1">
    <name type="scientific">Tanacetum cinerariifolium</name>
    <name type="common">Dalmatian daisy</name>
    <name type="synonym">Chrysanthemum cinerariifolium</name>
    <dbReference type="NCBI Taxonomy" id="118510"/>
    <lineage>
        <taxon>Eukaryota</taxon>
        <taxon>Viridiplantae</taxon>
        <taxon>Streptophyta</taxon>
        <taxon>Embryophyta</taxon>
        <taxon>Tracheophyta</taxon>
        <taxon>Spermatophyta</taxon>
        <taxon>Magnoliopsida</taxon>
        <taxon>eudicotyledons</taxon>
        <taxon>Gunneridae</taxon>
        <taxon>Pentapetalae</taxon>
        <taxon>asterids</taxon>
        <taxon>campanulids</taxon>
        <taxon>Asterales</taxon>
        <taxon>Asteraceae</taxon>
        <taxon>Asteroideae</taxon>
        <taxon>Anthemideae</taxon>
        <taxon>Anthemidinae</taxon>
        <taxon>Tanacetum</taxon>
    </lineage>
</organism>
<dbReference type="AlphaFoldDB" id="A0A6L2NHL2"/>
<proteinExistence type="predicted"/>
<gene>
    <name evidence="1" type="ORF">Tci_057749</name>
</gene>
<name>A0A6L2NHL2_TANCI</name>
<dbReference type="EMBL" id="BKCJ010009177">
    <property type="protein sequence ID" value="GEU85771.1"/>
    <property type="molecule type" value="Genomic_DNA"/>
</dbReference>
<reference evidence="1" key="1">
    <citation type="journal article" date="2019" name="Sci. Rep.">
        <title>Draft genome of Tanacetum cinerariifolium, the natural source of mosquito coil.</title>
        <authorList>
            <person name="Yamashiro T."/>
            <person name="Shiraishi A."/>
            <person name="Satake H."/>
            <person name="Nakayama K."/>
        </authorList>
    </citation>
    <scope>NUCLEOTIDE SEQUENCE</scope>
</reference>
<sequence length="186" mass="20947">MSCKEFPDSDCDELNTAKVALMANLSHYGSDSLAEKAQQLEPKLYDGDVIKNTCVIVIPDSEETLMLSKESRSKIILKQQDHMVLEKKNSMNSLDPNLSKSPTKVEVPKELPKVSMEQGLIMAALRDELRKLKGKAIVDTTVTIHTIDTEMLKVDVEPIAPRLLNNRTVYSDYLRLTQDKLRFLGN</sequence>
<comment type="caution">
    <text evidence="1">The sequence shown here is derived from an EMBL/GenBank/DDBJ whole genome shotgun (WGS) entry which is preliminary data.</text>
</comment>
<evidence type="ECO:0000313" key="1">
    <source>
        <dbReference type="EMBL" id="GEU85771.1"/>
    </source>
</evidence>
<accession>A0A6L2NHL2</accession>
<protein>
    <submittedName>
        <fullName evidence="1">Uncharacterized protein</fullName>
    </submittedName>
</protein>